<evidence type="ECO:0000256" key="8">
    <source>
        <dbReference type="ARBA" id="ARBA00022781"/>
    </source>
</evidence>
<keyword evidence="11" id="KW-0653">Protein transport</keyword>
<dbReference type="EMBL" id="CYSB01000011">
    <property type="protein sequence ID" value="CUH64573.1"/>
    <property type="molecule type" value="Genomic_DNA"/>
</dbReference>
<dbReference type="NCBIfam" id="TIGR01026">
    <property type="entry name" value="fliI_yscN"/>
    <property type="match status" value="1"/>
</dbReference>
<keyword evidence="19" id="KW-1185">Reference proteome</keyword>
<proteinExistence type="inferred from homology"/>
<evidence type="ECO:0000256" key="6">
    <source>
        <dbReference type="ARBA" id="ARBA00022490"/>
    </source>
</evidence>
<dbReference type="Pfam" id="PF18269">
    <property type="entry name" value="T3SS_ATPase_C"/>
    <property type="match status" value="1"/>
</dbReference>
<keyword evidence="12" id="KW-1278">Translocase</keyword>
<dbReference type="Proteomes" id="UP000051086">
    <property type="component" value="Unassembled WGS sequence"/>
</dbReference>
<sequence>MSATILERLRHDLATLPERTAPQISGQVVRYDGLVVECSGFPASPGDLCLIYPRHAGPGAAPVEGEVVGFSDGKNLLFLDTAGAQITLGDPVVLRRAGRMCEVGPELLGRVIDASGAPLDGRPAPKPSDLWPLAGKPLNPLARGPVKEVLDVGVRILNSSMTIGRGQRVGIMAGSGVGKSVLIEMMTHNTTADVIIVGLIGERAREVGDFVSRVMTPEAAARVCVVAVPADRSPLLRLRAANRTTAIAEYFRDQGKDVLLIMDSLTRVAHAKREAGLALGEQPTAKGYTPSVISMIPSLIERCGPGLPGQGTITALYTVLADGDDTTNDPVVDSARAILDGHMVLSRAQAQRGIYPAIDLPASVSRVMNDIVPPEHVTASQRLRRLISLYNENRDLMLMGGYSAGQDKDLDAAIKNWPQIEGFICQMKHEKVTFEESQKQLLELIGMTS</sequence>
<dbReference type="GO" id="GO:0030254">
    <property type="term" value="P:protein secretion by the type III secretion system"/>
    <property type="evidence" value="ECO:0007669"/>
    <property type="project" value="InterPro"/>
</dbReference>
<accession>A0A0P1FSZ8</accession>
<keyword evidence="14" id="KW-1006">Bacterial flagellum protein export</keyword>
<dbReference type="PANTHER" id="PTHR15184">
    <property type="entry name" value="ATP SYNTHASE"/>
    <property type="match status" value="1"/>
</dbReference>
<dbReference type="InterPro" id="IPR027417">
    <property type="entry name" value="P-loop_NTPase"/>
</dbReference>
<organism evidence="18 20">
    <name type="scientific">Thalassovita autumnalis</name>
    <dbReference type="NCBI Taxonomy" id="2072972"/>
    <lineage>
        <taxon>Bacteria</taxon>
        <taxon>Pseudomonadati</taxon>
        <taxon>Pseudomonadota</taxon>
        <taxon>Alphaproteobacteria</taxon>
        <taxon>Rhodobacterales</taxon>
        <taxon>Roseobacteraceae</taxon>
        <taxon>Thalassovita</taxon>
    </lineage>
</organism>
<dbReference type="GO" id="GO:0016887">
    <property type="term" value="F:ATP hydrolysis activity"/>
    <property type="evidence" value="ECO:0007669"/>
    <property type="project" value="InterPro"/>
</dbReference>
<comment type="similarity">
    <text evidence="2">Belongs to the ATPase alpha/beta chains family.</text>
</comment>
<dbReference type="Proteomes" id="UP000051887">
    <property type="component" value="Unassembled WGS sequence"/>
</dbReference>
<keyword evidence="10" id="KW-0067">ATP-binding</keyword>
<evidence type="ECO:0000256" key="14">
    <source>
        <dbReference type="ARBA" id="ARBA00023225"/>
    </source>
</evidence>
<dbReference type="Gene3D" id="3.40.50.12240">
    <property type="match status" value="1"/>
</dbReference>
<dbReference type="GO" id="GO:0030257">
    <property type="term" value="C:type III protein secretion system complex"/>
    <property type="evidence" value="ECO:0007669"/>
    <property type="project" value="InterPro"/>
</dbReference>
<evidence type="ECO:0000313" key="19">
    <source>
        <dbReference type="Proteomes" id="UP000051086"/>
    </source>
</evidence>
<dbReference type="Pfam" id="PF00006">
    <property type="entry name" value="ATP-synt_ab"/>
    <property type="match status" value="1"/>
</dbReference>
<dbReference type="InterPro" id="IPR003593">
    <property type="entry name" value="AAA+_ATPase"/>
</dbReference>
<evidence type="ECO:0000256" key="13">
    <source>
        <dbReference type="ARBA" id="ARBA00023065"/>
    </source>
</evidence>
<dbReference type="GO" id="GO:0005737">
    <property type="term" value="C:cytoplasm"/>
    <property type="evidence" value="ECO:0007669"/>
    <property type="project" value="UniProtKB-SubCell"/>
</dbReference>
<evidence type="ECO:0000259" key="16">
    <source>
        <dbReference type="SMART" id="SM00382"/>
    </source>
</evidence>
<keyword evidence="9" id="KW-1005">Bacterial flagellum biogenesis</keyword>
<dbReference type="InterPro" id="IPR040627">
    <property type="entry name" value="T3SS_ATPase_C"/>
</dbReference>
<dbReference type="CDD" id="cd01136">
    <property type="entry name" value="ATPase_flagellum-secretory_path_III"/>
    <property type="match status" value="1"/>
</dbReference>
<dbReference type="InterPro" id="IPR000194">
    <property type="entry name" value="ATPase_F1/V1/A1_a/bsu_nucl-bd"/>
</dbReference>
<keyword evidence="13" id="KW-0406">Ion transport</keyword>
<evidence type="ECO:0000256" key="10">
    <source>
        <dbReference type="ARBA" id="ARBA00022840"/>
    </source>
</evidence>
<evidence type="ECO:0000256" key="4">
    <source>
        <dbReference type="ARBA" id="ARBA00020580"/>
    </source>
</evidence>
<dbReference type="SMART" id="SM00382">
    <property type="entry name" value="AAA"/>
    <property type="match status" value="1"/>
</dbReference>
<dbReference type="GO" id="GO:0005524">
    <property type="term" value="F:ATP binding"/>
    <property type="evidence" value="ECO:0007669"/>
    <property type="project" value="UniProtKB-KW"/>
</dbReference>
<keyword evidence="6" id="KW-0963">Cytoplasm</keyword>
<dbReference type="InterPro" id="IPR005714">
    <property type="entry name" value="ATPase_T3SS_FliI/YscN"/>
</dbReference>
<gene>
    <name evidence="18" type="primary">fliI</name>
    <name evidence="17" type="ORF">TL5118_00932</name>
    <name evidence="18" type="ORF">TL5120_01389</name>
</gene>
<evidence type="ECO:0000313" key="17">
    <source>
        <dbReference type="EMBL" id="CUH64573.1"/>
    </source>
</evidence>
<dbReference type="InterPro" id="IPR050053">
    <property type="entry name" value="ATPase_alpha/beta_chains"/>
</dbReference>
<evidence type="ECO:0000313" key="20">
    <source>
        <dbReference type="Proteomes" id="UP000051887"/>
    </source>
</evidence>
<dbReference type="RefSeq" id="WP_058242910.1">
    <property type="nucleotide sequence ID" value="NZ_CYSB01000011.1"/>
</dbReference>
<evidence type="ECO:0000256" key="11">
    <source>
        <dbReference type="ARBA" id="ARBA00022927"/>
    </source>
</evidence>
<evidence type="ECO:0000256" key="15">
    <source>
        <dbReference type="ARBA" id="ARBA00023310"/>
    </source>
</evidence>
<evidence type="ECO:0000256" key="1">
    <source>
        <dbReference type="ARBA" id="ARBA00004496"/>
    </source>
</evidence>
<evidence type="ECO:0000256" key="12">
    <source>
        <dbReference type="ARBA" id="ARBA00022967"/>
    </source>
</evidence>
<keyword evidence="18" id="KW-0378">Hydrolase</keyword>
<evidence type="ECO:0000256" key="3">
    <source>
        <dbReference type="ARBA" id="ARBA00012473"/>
    </source>
</evidence>
<evidence type="ECO:0000256" key="9">
    <source>
        <dbReference type="ARBA" id="ARBA00022795"/>
    </source>
</evidence>
<dbReference type="OrthoDB" id="9801639at2"/>
<dbReference type="FunFam" id="3.40.50.12240:FF:000002">
    <property type="entry name" value="Flagellum-specific ATP synthase FliI"/>
    <property type="match status" value="1"/>
</dbReference>
<dbReference type="EMBL" id="CYSC01000023">
    <property type="protein sequence ID" value="CUH71600.1"/>
    <property type="molecule type" value="Genomic_DNA"/>
</dbReference>
<keyword evidence="7" id="KW-0547">Nucleotide-binding</keyword>
<keyword evidence="5" id="KW-0813">Transport</keyword>
<evidence type="ECO:0000256" key="7">
    <source>
        <dbReference type="ARBA" id="ARBA00022741"/>
    </source>
</evidence>
<dbReference type="AlphaFoldDB" id="A0A0P1FSZ8"/>
<dbReference type="GO" id="GO:0046933">
    <property type="term" value="F:proton-transporting ATP synthase activity, rotational mechanism"/>
    <property type="evidence" value="ECO:0007669"/>
    <property type="project" value="TreeGrafter"/>
</dbReference>
<dbReference type="SUPFAM" id="SSF52540">
    <property type="entry name" value="P-loop containing nucleoside triphosphate hydrolases"/>
    <property type="match status" value="1"/>
</dbReference>
<feature type="domain" description="AAA+ ATPase" evidence="16">
    <location>
        <begin position="165"/>
        <end position="349"/>
    </location>
</feature>
<evidence type="ECO:0000313" key="18">
    <source>
        <dbReference type="EMBL" id="CUH71600.1"/>
    </source>
</evidence>
<keyword evidence="8" id="KW-0375">Hydrogen ion transport</keyword>
<protein>
    <recommendedName>
        <fullName evidence="4">Flagellum-specific ATP synthase</fullName>
        <ecNumber evidence="3">7.1.2.2</ecNumber>
    </recommendedName>
</protein>
<evidence type="ECO:0000256" key="5">
    <source>
        <dbReference type="ARBA" id="ARBA00022448"/>
    </source>
</evidence>
<reference evidence="17 19" key="2">
    <citation type="submission" date="2015-09" db="EMBL/GenBank/DDBJ databases">
        <authorList>
            <person name="Rodrigo-Torres L."/>
            <person name="Arahal D.R."/>
        </authorList>
    </citation>
    <scope>NUCLEOTIDE SEQUENCE [LARGE SCALE GENOMIC DNA]</scope>
    <source>
        <strain evidence="17 19">CECT 5118</strain>
    </source>
</reference>
<evidence type="ECO:0000256" key="2">
    <source>
        <dbReference type="ARBA" id="ARBA00008936"/>
    </source>
</evidence>
<dbReference type="EC" id="7.1.2.2" evidence="3"/>
<comment type="subcellular location">
    <subcellularLocation>
        <location evidence="1">Cytoplasm</location>
    </subcellularLocation>
</comment>
<keyword evidence="15" id="KW-0066">ATP synthesis</keyword>
<dbReference type="GO" id="GO:0044781">
    <property type="term" value="P:bacterial-type flagellum organization"/>
    <property type="evidence" value="ECO:0007669"/>
    <property type="project" value="UniProtKB-KW"/>
</dbReference>
<reference evidence="18 20" key="1">
    <citation type="submission" date="2015-09" db="EMBL/GenBank/DDBJ databases">
        <authorList>
            <consortium name="Swine Surveillance"/>
        </authorList>
    </citation>
    <scope>NUCLEOTIDE SEQUENCE [LARGE SCALE GENOMIC DNA]</scope>
    <source>
        <strain evidence="18 20">5120</strain>
    </source>
</reference>
<name>A0A0P1FSZ8_9RHOB</name>
<dbReference type="PANTHER" id="PTHR15184:SF81">
    <property type="entry name" value="FLAGELLUM-SPECIFIC ATP SYNTHASE"/>
    <property type="match status" value="1"/>
</dbReference>